<accession>A8SDU1</accession>
<dbReference type="AlphaFoldDB" id="A8SDU1"/>
<dbReference type="HOGENOM" id="CLU_3080072_0_0_9"/>
<protein>
    <submittedName>
        <fullName evidence="2">Uncharacterized protein</fullName>
    </submittedName>
</protein>
<dbReference type="Proteomes" id="UP000005945">
    <property type="component" value="Unassembled WGS sequence"/>
</dbReference>
<evidence type="ECO:0000313" key="2">
    <source>
        <dbReference type="EMBL" id="EDP21000.1"/>
    </source>
</evidence>
<evidence type="ECO:0000256" key="1">
    <source>
        <dbReference type="SAM" id="Phobius"/>
    </source>
</evidence>
<evidence type="ECO:0000313" key="3">
    <source>
        <dbReference type="Proteomes" id="UP000005945"/>
    </source>
</evidence>
<feature type="transmembrane region" description="Helical" evidence="1">
    <location>
        <begin position="16"/>
        <end position="34"/>
    </location>
</feature>
<dbReference type="EMBL" id="ABED02000028">
    <property type="protein sequence ID" value="EDP21000.1"/>
    <property type="molecule type" value="Genomic_DNA"/>
</dbReference>
<reference evidence="2 3" key="2">
    <citation type="submission" date="2007-09" db="EMBL/GenBank/DDBJ databases">
        <authorList>
            <person name="Fulton L."/>
            <person name="Clifton S."/>
            <person name="Fulton B."/>
            <person name="Xu J."/>
            <person name="Minx P."/>
            <person name="Pepin K.H."/>
            <person name="Johnson M."/>
            <person name="Thiruvilangam P."/>
            <person name="Bhonagiri V."/>
            <person name="Nash W.E."/>
            <person name="Mardis E.R."/>
            <person name="Wilson R.K."/>
        </authorList>
    </citation>
    <scope>NUCLEOTIDE SEQUENCE [LARGE SCALE GENOMIC DNA]</scope>
    <source>
        <strain evidence="2 3">M21/2</strain>
    </source>
</reference>
<organism evidence="2 3">
    <name type="scientific">Faecalibacterium prausnitzii M21/2</name>
    <dbReference type="NCBI Taxonomy" id="411485"/>
    <lineage>
        <taxon>Bacteria</taxon>
        <taxon>Bacillati</taxon>
        <taxon>Bacillota</taxon>
        <taxon>Clostridia</taxon>
        <taxon>Eubacteriales</taxon>
        <taxon>Oscillospiraceae</taxon>
        <taxon>Faecalibacterium</taxon>
    </lineage>
</organism>
<name>A8SDU1_9FIRM</name>
<reference evidence="2 3" key="1">
    <citation type="submission" date="2007-09" db="EMBL/GenBank/DDBJ databases">
        <title>Draft genome sequence of Faecalibacterium prausnitzii M21/2.</title>
        <authorList>
            <person name="Sudarsanam P."/>
            <person name="Ley R."/>
            <person name="Guruge J."/>
            <person name="Turnbaugh P.J."/>
            <person name="Mahowald M."/>
            <person name="Liep D."/>
            <person name="Gordon J."/>
        </authorList>
    </citation>
    <scope>NUCLEOTIDE SEQUENCE [LARGE SCALE GENOMIC DNA]</scope>
    <source>
        <strain evidence="2 3">M21/2</strain>
    </source>
</reference>
<keyword evidence="1" id="KW-1133">Transmembrane helix</keyword>
<keyword evidence="1" id="KW-0472">Membrane</keyword>
<sequence>MRDVIRGQSASDLKTLAFSGSLKALCARIFYYILNEQRCRARIVFQIKNQED</sequence>
<proteinExistence type="predicted"/>
<keyword evidence="1" id="KW-0812">Transmembrane</keyword>
<comment type="caution">
    <text evidence="2">The sequence shown here is derived from an EMBL/GenBank/DDBJ whole genome shotgun (WGS) entry which is preliminary data.</text>
</comment>
<gene>
    <name evidence="2" type="ORF">FAEPRAM212_02328</name>
</gene>